<dbReference type="PROSITE" id="PS51186">
    <property type="entry name" value="GNAT"/>
    <property type="match status" value="1"/>
</dbReference>
<reference evidence="3" key="1">
    <citation type="submission" date="2015-05" db="EMBL/GenBank/DDBJ databases">
        <authorList>
            <person name="Urmite Genomes"/>
        </authorList>
    </citation>
    <scope>NUCLEOTIDE SEQUENCE [LARGE SCALE GENOMIC DNA]</scope>
    <source>
        <strain evidence="3">LF1</strain>
    </source>
</reference>
<dbReference type="InterPro" id="IPR016181">
    <property type="entry name" value="Acyl_CoA_acyltransferase"/>
</dbReference>
<dbReference type="Gene3D" id="3.40.630.30">
    <property type="match status" value="1"/>
</dbReference>
<dbReference type="SUPFAM" id="SSF55729">
    <property type="entry name" value="Acyl-CoA N-acyltransferases (Nat)"/>
    <property type="match status" value="1"/>
</dbReference>
<feature type="domain" description="N-acetyltransferase" evidence="1">
    <location>
        <begin position="1"/>
        <end position="64"/>
    </location>
</feature>
<evidence type="ECO:0000313" key="3">
    <source>
        <dbReference type="Proteomes" id="UP000199087"/>
    </source>
</evidence>
<dbReference type="AlphaFoldDB" id="A0A0U1NS20"/>
<dbReference type="PANTHER" id="PTHR43415:SF3">
    <property type="entry name" value="GNAT-FAMILY ACETYLTRANSFERASE"/>
    <property type="match status" value="1"/>
</dbReference>
<organism evidence="2 3">
    <name type="scientific">Neobacillus massiliamazoniensis</name>
    <dbReference type="NCBI Taxonomy" id="1499688"/>
    <lineage>
        <taxon>Bacteria</taxon>
        <taxon>Bacillati</taxon>
        <taxon>Bacillota</taxon>
        <taxon>Bacilli</taxon>
        <taxon>Bacillales</taxon>
        <taxon>Bacillaceae</taxon>
        <taxon>Neobacillus</taxon>
    </lineage>
</organism>
<protein>
    <submittedName>
        <fullName evidence="2">Acetyltransferase</fullName>
    </submittedName>
</protein>
<dbReference type="STRING" id="1499688.BN000_00740"/>
<keyword evidence="2" id="KW-0808">Transferase</keyword>
<dbReference type="InterPro" id="IPR000182">
    <property type="entry name" value="GNAT_dom"/>
</dbReference>
<dbReference type="Proteomes" id="UP000199087">
    <property type="component" value="Unassembled WGS sequence"/>
</dbReference>
<evidence type="ECO:0000259" key="1">
    <source>
        <dbReference type="PROSITE" id="PS51186"/>
    </source>
</evidence>
<keyword evidence="3" id="KW-1185">Reference proteome</keyword>
<dbReference type="EMBL" id="CVRB01000001">
    <property type="protein sequence ID" value="CRK80851.1"/>
    <property type="molecule type" value="Genomic_DNA"/>
</dbReference>
<accession>A0A0U1NS20</accession>
<dbReference type="Pfam" id="PF00583">
    <property type="entry name" value="Acetyltransf_1"/>
    <property type="match status" value="1"/>
</dbReference>
<evidence type="ECO:0000313" key="2">
    <source>
        <dbReference type="EMBL" id="CRK80851.1"/>
    </source>
</evidence>
<proteinExistence type="predicted"/>
<dbReference type="GO" id="GO:0016747">
    <property type="term" value="F:acyltransferase activity, transferring groups other than amino-acyl groups"/>
    <property type="evidence" value="ECO:0007669"/>
    <property type="project" value="InterPro"/>
</dbReference>
<gene>
    <name evidence="2" type="ORF">BN000_00740</name>
</gene>
<dbReference type="PANTHER" id="PTHR43415">
    <property type="entry name" value="SPERMIDINE N(1)-ACETYLTRANSFERASE"/>
    <property type="match status" value="1"/>
</dbReference>
<sequence>MQEMLDYGFNQLGLNKIWLRLEVDNEKAIKSYKRIGYIEEGILRQDRLRKGVFVDRLRMSILKEEYINIMKGMTR</sequence>
<name>A0A0U1NS20_9BACI</name>